<dbReference type="InterPro" id="IPR008274">
    <property type="entry name" value="AldOxase/xan_DH_MoCoBD1"/>
</dbReference>
<dbReference type="EnsemblMetazoa" id="XM_021048242.2">
    <property type="protein sequence ID" value="XP_020903901.1"/>
    <property type="gene ID" value="LOC110242287"/>
</dbReference>
<feature type="binding site" evidence="15">
    <location>
        <position position="164"/>
    </location>
    <ligand>
        <name>[2Fe-2S] cluster</name>
        <dbReference type="ChEBI" id="CHEBI:190135"/>
        <label>2</label>
    </ligand>
</feature>
<dbReference type="KEGG" id="epa:110242287"/>
<dbReference type="Gene3D" id="1.10.150.120">
    <property type="entry name" value="[2Fe-2S]-binding domain"/>
    <property type="match status" value="1"/>
</dbReference>
<dbReference type="FunFam" id="3.30.365.10:FF:000001">
    <property type="entry name" value="Xanthine dehydrogenase oxidase"/>
    <property type="match status" value="1"/>
</dbReference>
<dbReference type="Pfam" id="PF20256">
    <property type="entry name" value="MoCoBD_2"/>
    <property type="match status" value="1"/>
</dbReference>
<dbReference type="InterPro" id="IPR001041">
    <property type="entry name" value="2Fe-2S_ferredoxin-type"/>
</dbReference>
<dbReference type="Gene3D" id="3.90.1170.50">
    <property type="entry name" value="Aldehyde oxidase/xanthine dehydrogenase, a/b hammerhead"/>
    <property type="match status" value="1"/>
</dbReference>
<dbReference type="Gene3D" id="3.30.365.10">
    <property type="entry name" value="Aldehyde oxidase/xanthine dehydrogenase, molybdopterin binding domain"/>
    <property type="match status" value="4"/>
</dbReference>
<dbReference type="GO" id="GO:0016491">
    <property type="term" value="F:oxidoreductase activity"/>
    <property type="evidence" value="ECO:0007669"/>
    <property type="project" value="UniProtKB-KW"/>
</dbReference>
<comment type="similarity">
    <text evidence="2">Belongs to the xanthine dehydrogenase family.</text>
</comment>
<feature type="active site" description="Proton acceptor" evidence="13">
    <location>
        <position position="1250"/>
    </location>
</feature>
<dbReference type="RefSeq" id="XP_020903901.1">
    <property type="nucleotide sequence ID" value="XM_021048242.2"/>
</dbReference>
<evidence type="ECO:0000256" key="5">
    <source>
        <dbReference type="ARBA" id="ARBA00022714"/>
    </source>
</evidence>
<keyword evidence="7 14" id="KW-0274">FAD</keyword>
<dbReference type="Pfam" id="PF00111">
    <property type="entry name" value="Fer2"/>
    <property type="match status" value="1"/>
</dbReference>
<evidence type="ECO:0000256" key="13">
    <source>
        <dbReference type="PIRSR" id="PIRSR000127-1"/>
    </source>
</evidence>
<evidence type="ECO:0000256" key="14">
    <source>
        <dbReference type="PIRSR" id="PIRSR000127-2"/>
    </source>
</evidence>
<evidence type="ECO:0000256" key="10">
    <source>
        <dbReference type="ARBA" id="ARBA00023014"/>
    </source>
</evidence>
<dbReference type="PIRSF" id="PIRSF000127">
    <property type="entry name" value="Xanthine_DH"/>
    <property type="match status" value="1"/>
</dbReference>
<feature type="binding site" evidence="15">
    <location>
        <position position="124"/>
    </location>
    <ligand>
        <name>[2Fe-2S] cluster</name>
        <dbReference type="ChEBI" id="CHEBI:190135"/>
        <label>1</label>
    </ligand>
</feature>
<evidence type="ECO:0000313" key="18">
    <source>
        <dbReference type="EnsemblMetazoa" id="XP_020903901.1"/>
    </source>
</evidence>
<keyword evidence="3 15" id="KW-0500">Molybdenum</keyword>
<dbReference type="InterPro" id="IPR016169">
    <property type="entry name" value="FAD-bd_PCMH_sub2"/>
</dbReference>
<dbReference type="PANTHER" id="PTHR45444">
    <property type="entry name" value="XANTHINE DEHYDROGENASE"/>
    <property type="match status" value="1"/>
</dbReference>
<feature type="binding site" evidence="15">
    <location>
        <position position="99"/>
    </location>
    <ligand>
        <name>[2Fe-2S] cluster</name>
        <dbReference type="ChEBI" id="CHEBI:190135"/>
        <label>1</label>
    </ligand>
</feature>
<evidence type="ECO:0000256" key="6">
    <source>
        <dbReference type="ARBA" id="ARBA00022723"/>
    </source>
</evidence>
<accession>A0A913XG54</accession>
<dbReference type="Pfam" id="PF02738">
    <property type="entry name" value="MoCoBD_1"/>
    <property type="match status" value="1"/>
</dbReference>
<dbReference type="InterPro" id="IPR016166">
    <property type="entry name" value="FAD-bd_PCMH"/>
</dbReference>
<dbReference type="InterPro" id="IPR000674">
    <property type="entry name" value="Ald_Oxase/Xan_DH_a/b"/>
</dbReference>
<evidence type="ECO:0000256" key="8">
    <source>
        <dbReference type="ARBA" id="ARBA00023002"/>
    </source>
</evidence>
<evidence type="ECO:0000256" key="12">
    <source>
        <dbReference type="ARBA" id="ARBA00034078"/>
    </source>
</evidence>
<dbReference type="SUPFAM" id="SSF47741">
    <property type="entry name" value="CO dehydrogenase ISP C-domain like"/>
    <property type="match status" value="1"/>
</dbReference>
<keyword evidence="9 15" id="KW-0408">Iron</keyword>
<dbReference type="FunFam" id="3.30.365.10:FF:000002">
    <property type="entry name" value="Xanthine dehydrogenase oxidase"/>
    <property type="match status" value="1"/>
</dbReference>
<dbReference type="Gene3D" id="3.30.465.10">
    <property type="match status" value="1"/>
</dbReference>
<dbReference type="CDD" id="cd00207">
    <property type="entry name" value="fer2"/>
    <property type="match status" value="1"/>
</dbReference>
<dbReference type="FunFam" id="3.10.20.30:FF:000012">
    <property type="entry name" value="Xanthine dehydrogenase/oxidase"/>
    <property type="match status" value="1"/>
</dbReference>
<dbReference type="InterPro" id="IPR037165">
    <property type="entry name" value="AldOxase/xan_DH_Mopterin-bd_sf"/>
</dbReference>
<dbReference type="InterPro" id="IPR016208">
    <property type="entry name" value="Ald_Oxase/xanthine_DH-like"/>
</dbReference>
<dbReference type="InterPro" id="IPR036884">
    <property type="entry name" value="2Fe-2S-bd_dom_sf"/>
</dbReference>
<feature type="domain" description="2Fe-2S ferredoxin-type" evidence="16">
    <location>
        <begin position="55"/>
        <end position="142"/>
    </location>
</feature>
<dbReference type="InterPro" id="IPR005107">
    <property type="entry name" value="CO_DH_flav_C"/>
</dbReference>
<dbReference type="SUPFAM" id="SSF56003">
    <property type="entry name" value="Molybdenum cofactor-binding domain"/>
    <property type="match status" value="1"/>
</dbReference>
<name>A0A913XG54_EXADI</name>
<evidence type="ECO:0000256" key="1">
    <source>
        <dbReference type="ARBA" id="ARBA00001974"/>
    </source>
</evidence>
<evidence type="ECO:0000313" key="19">
    <source>
        <dbReference type="Proteomes" id="UP000887567"/>
    </source>
</evidence>
<dbReference type="Pfam" id="PF01799">
    <property type="entry name" value="Fer2_2"/>
    <property type="match status" value="1"/>
</dbReference>
<keyword evidence="5 15" id="KW-0001">2Fe-2S</keyword>
<feature type="domain" description="FAD-binding PCMH-type" evidence="17">
    <location>
        <begin position="248"/>
        <end position="427"/>
    </location>
</feature>
<dbReference type="GO" id="GO:0005506">
    <property type="term" value="F:iron ion binding"/>
    <property type="evidence" value="ECO:0007669"/>
    <property type="project" value="InterPro"/>
</dbReference>
<dbReference type="SMART" id="SM01092">
    <property type="entry name" value="CO_deh_flav_C"/>
    <property type="match status" value="1"/>
</dbReference>
<sequence length="1305" mass="142316">MDTALRSASAGVLECKTCRSRLIAENGPLSSGLYKGICKTCLNPVQFWSLVDPVHEVNFEINGVKHKVINPDPGMSLNEWIRNQPQLKGTKVMCREGGCGSCTVVVTRTDPKLKQATTMSINSCLFPLCGADGISVTTVEGIGSKDKGFHPVQERLAEHNGSQCGYCSPGMVMNMYGLLKTNPTPSRQDIEDHFDGNICRCTGYRPILDAMKTFAKDSSPIEIEEIVSSKCGRQCNGSGCAKICHKEVKETDSLWFNPVALQDMYTLLAKYSDKRTRIVGGNTGKGIYDDGSFDVFIDVNQIPEIKTVELALDGLSVGGAVTLSSLIDALDGNEPTHKLYSVLAKHVRKVANVQVRNVATVAGNLMLTHDHPDFPSDIFTILETVGSTVRVVDAKTGKPYEYSLMNFLDLDMTAKVILSVLIPKHPESVNVHTFKVMPRAQNAHAYVNAGFAVNFDSSIMTGSSYRIVYGGIGPYAMHASKTEMYLKGKQLTEINTLQGALEILDQELVPDTPKVSATVAYRKSLGLGLFYKFYLAMLGNKASSRVQSAAKPFLRAVSSGKQDFDTHPNLYPLTQPMTKLAAKLQSAGEAVYTNDLPTQGGELHAAFVLSTQGNCRIDTIDASAALNMPGVVDFLTAGSIPSKGVNSFNDGEKEEVFCSGEVLYAGQAVGLIIADSQCNADAAALAVKVTYKNVQSPILTIQQAIAAKSFYPNIADPLVVGDAKGAIKASSHVIKGEISMGTQHHFYMENQVCLCIPEEDGLTIHCASQWMDLLQRRVALVLGISENRLNVQVKRCGGAYGGKASRTVQIAAAAALAAVKLRRPVRLSLNFHTNMRMIGKRAPFLATYQVGVGNDGLLNGIDMTYYADYGSSSNDSDVSAAFFWCDNAYHCGNWKITPIACKTNLASNTWVRSPSSIQAIFIMETILEHVAKALNKTPEEVRQVNLYKKGQKTPYGYSLDYCNIGNLWTDLQESCDYSKRREAIDTFNKANRWRKRGISLVPLRWSIQYGGEMFTSMVSIYHGDGTIAVNHAGIEVGQGINTKVAQVAAHVLEVPIDNIVIKATTNLISPNSDATAGSVGSELVCESVVLCCETLKKRIDPIRQKYKPSSWQALITKCQDEGVDLSAKIMYQGSTKPYVYSTYGATCTEVELDVLTGERDIIRTDILYDCGQSMNPEIDVGQVEGAFVMGLGYWMTEKAIYDNETGEELTYSTWEYKPPCSKDIPIDFRVRLLKNAPNPKGILSSKAVGEPPMCMSCSSLFAVKHAVQSARGEINQDEEYFPLDGPSTVEASHMACLVNPKQFTL</sequence>
<evidence type="ECO:0008006" key="20">
    <source>
        <dbReference type="Google" id="ProtNLM"/>
    </source>
</evidence>
<feature type="binding site" evidence="15">
    <location>
        <position position="167"/>
    </location>
    <ligand>
        <name>[2Fe-2S] cluster</name>
        <dbReference type="ChEBI" id="CHEBI:190135"/>
        <label>2</label>
    </ligand>
</feature>
<reference evidence="18" key="1">
    <citation type="submission" date="2022-11" db="UniProtKB">
        <authorList>
            <consortium name="EnsemblMetazoa"/>
        </authorList>
    </citation>
    <scope>IDENTIFICATION</scope>
</reference>
<dbReference type="InterPro" id="IPR016167">
    <property type="entry name" value="FAD-bd_PCMH_sub1"/>
</dbReference>
<feature type="binding site" evidence="15">
    <location>
        <position position="201"/>
    </location>
    <ligand>
        <name>[2Fe-2S] cluster</name>
        <dbReference type="ChEBI" id="CHEBI:190135"/>
        <label>2</label>
    </ligand>
</feature>
<dbReference type="PANTHER" id="PTHR45444:SF3">
    <property type="entry name" value="XANTHINE DEHYDROGENASE"/>
    <property type="match status" value="1"/>
</dbReference>
<protein>
    <recommendedName>
        <fullName evidence="20">Aldehyde oxidase</fullName>
    </recommendedName>
</protein>
<dbReference type="Gene3D" id="3.30.390.50">
    <property type="entry name" value="CO dehydrogenase flavoprotein, C-terminal domain"/>
    <property type="match status" value="1"/>
</dbReference>
<feature type="binding site" evidence="14">
    <location>
        <position position="435"/>
    </location>
    <ligand>
        <name>FAD</name>
        <dbReference type="ChEBI" id="CHEBI:57692"/>
    </ligand>
</feature>
<keyword evidence="11" id="KW-0520">NAD</keyword>
<dbReference type="GO" id="GO:0051537">
    <property type="term" value="F:2 iron, 2 sulfur cluster binding"/>
    <property type="evidence" value="ECO:0007669"/>
    <property type="project" value="UniProtKB-KW"/>
</dbReference>
<dbReference type="SUPFAM" id="SSF56176">
    <property type="entry name" value="FAD-binding/transporter-associated domain-like"/>
    <property type="match status" value="1"/>
</dbReference>
<evidence type="ECO:0000256" key="15">
    <source>
        <dbReference type="PIRSR" id="PIRSR000127-3"/>
    </source>
</evidence>
<comment type="cofactor">
    <cofactor evidence="15">
        <name>Mo-molybdopterin</name>
        <dbReference type="ChEBI" id="CHEBI:71302"/>
    </cofactor>
    <text evidence="15">Binds 1 Mo-molybdopterin (Mo-MPT) cofactor per subunit.</text>
</comment>
<dbReference type="Gene3D" id="3.10.20.30">
    <property type="match status" value="1"/>
</dbReference>
<feature type="binding site" evidence="15">
    <location>
        <position position="94"/>
    </location>
    <ligand>
        <name>[2Fe-2S] cluster</name>
        <dbReference type="ChEBI" id="CHEBI:190135"/>
        <label>1</label>
    </ligand>
</feature>
<dbReference type="GO" id="GO:0071949">
    <property type="term" value="F:FAD binding"/>
    <property type="evidence" value="ECO:0007669"/>
    <property type="project" value="InterPro"/>
</dbReference>
<evidence type="ECO:0000256" key="11">
    <source>
        <dbReference type="ARBA" id="ARBA00023027"/>
    </source>
</evidence>
<feature type="binding site" evidence="15">
    <location>
        <position position="1077"/>
    </location>
    <ligand>
        <name>Mo-molybdopterin</name>
        <dbReference type="ChEBI" id="CHEBI:71302"/>
    </ligand>
    <ligandPart>
        <name>Mo</name>
        <dbReference type="ChEBI" id="CHEBI:28685"/>
    </ligandPart>
</feature>
<evidence type="ECO:0000256" key="7">
    <source>
        <dbReference type="ARBA" id="ARBA00022827"/>
    </source>
</evidence>
<dbReference type="InterPro" id="IPR036318">
    <property type="entry name" value="FAD-bd_PCMH-like_sf"/>
</dbReference>
<dbReference type="SUPFAM" id="SSF55447">
    <property type="entry name" value="CO dehydrogenase flavoprotein C-terminal domain-like"/>
    <property type="match status" value="1"/>
</dbReference>
<feature type="binding site" evidence="15">
    <location>
        <position position="912"/>
    </location>
    <ligand>
        <name>Mo-molybdopterin</name>
        <dbReference type="ChEBI" id="CHEBI:71302"/>
    </ligand>
    <ligandPart>
        <name>Mo</name>
        <dbReference type="ChEBI" id="CHEBI:28685"/>
    </ligandPart>
</feature>
<feature type="binding site" evidence="15">
    <location>
        <position position="199"/>
    </location>
    <ligand>
        <name>[2Fe-2S] cluster</name>
        <dbReference type="ChEBI" id="CHEBI:190135"/>
        <label>2</label>
    </ligand>
</feature>
<dbReference type="InterPro" id="IPR002888">
    <property type="entry name" value="2Fe-2S-bd"/>
</dbReference>
<dbReference type="OMA" id="HWYWPKT"/>
<dbReference type="InterPro" id="IPR036683">
    <property type="entry name" value="CO_DH_flav_C_dom_sf"/>
</dbReference>
<feature type="binding site" evidence="15">
    <location>
        <position position="769"/>
    </location>
    <ligand>
        <name>Mo-molybdopterin</name>
        <dbReference type="ChEBI" id="CHEBI:71302"/>
    </ligand>
    <ligandPart>
        <name>Mo</name>
        <dbReference type="ChEBI" id="CHEBI:28685"/>
    </ligandPart>
</feature>
<organism evidence="18 19">
    <name type="scientific">Exaiptasia diaphana</name>
    <name type="common">Tropical sea anemone</name>
    <name type="synonym">Aiptasia pulchella</name>
    <dbReference type="NCBI Taxonomy" id="2652724"/>
    <lineage>
        <taxon>Eukaryota</taxon>
        <taxon>Metazoa</taxon>
        <taxon>Cnidaria</taxon>
        <taxon>Anthozoa</taxon>
        <taxon>Hexacorallia</taxon>
        <taxon>Actiniaria</taxon>
        <taxon>Aiptasiidae</taxon>
        <taxon>Exaiptasia</taxon>
    </lineage>
</organism>
<dbReference type="Proteomes" id="UP000887567">
    <property type="component" value="Unplaced"/>
</dbReference>
<dbReference type="Gene3D" id="3.30.43.10">
    <property type="entry name" value="Uridine Diphospho-n-acetylenolpyruvylglucosamine Reductase, domain 2"/>
    <property type="match status" value="1"/>
</dbReference>
<dbReference type="PROSITE" id="PS00197">
    <property type="entry name" value="2FE2S_FER_1"/>
    <property type="match status" value="1"/>
</dbReference>
<keyword evidence="4" id="KW-0285">Flavoprotein</keyword>
<proteinExistence type="inferred from homology"/>
<dbReference type="Pfam" id="PF03450">
    <property type="entry name" value="CO_deh_flav_C"/>
    <property type="match status" value="1"/>
</dbReference>
<keyword evidence="19" id="KW-1185">Reference proteome</keyword>
<dbReference type="SUPFAM" id="SSF54292">
    <property type="entry name" value="2Fe-2S ferredoxin-like"/>
    <property type="match status" value="1"/>
</dbReference>
<dbReference type="OrthoDB" id="8300278at2759"/>
<evidence type="ECO:0000256" key="2">
    <source>
        <dbReference type="ARBA" id="ARBA00006849"/>
    </source>
</evidence>
<keyword evidence="6 15" id="KW-0479">Metal-binding</keyword>
<dbReference type="InterPro" id="IPR046867">
    <property type="entry name" value="AldOxase/xan_DH_MoCoBD2"/>
</dbReference>
<evidence type="ECO:0000256" key="9">
    <source>
        <dbReference type="ARBA" id="ARBA00023004"/>
    </source>
</evidence>
<evidence type="ECO:0000259" key="17">
    <source>
        <dbReference type="PROSITE" id="PS51387"/>
    </source>
</evidence>
<comment type="cofactor">
    <cofactor evidence="15">
        <name>[2Fe-2S] cluster</name>
        <dbReference type="ChEBI" id="CHEBI:190135"/>
    </cofactor>
    <text evidence="15">Binds 2 [2Fe-2S] clusters.</text>
</comment>
<dbReference type="PROSITE" id="PS51387">
    <property type="entry name" value="FAD_PCMH"/>
    <property type="match status" value="1"/>
</dbReference>
<dbReference type="GeneID" id="110242287"/>
<dbReference type="InterPro" id="IPR002346">
    <property type="entry name" value="Mopterin_DH_FAD-bd"/>
</dbReference>
<comment type="cofactor">
    <cofactor evidence="1 14">
        <name>FAD</name>
        <dbReference type="ChEBI" id="CHEBI:57692"/>
    </cofactor>
</comment>
<keyword evidence="10 15" id="KW-0411">Iron-sulfur</keyword>
<dbReference type="InterPro" id="IPR036010">
    <property type="entry name" value="2Fe-2S_ferredoxin-like_sf"/>
</dbReference>
<dbReference type="InterPro" id="IPR012675">
    <property type="entry name" value="Beta-grasp_dom_sf"/>
</dbReference>
<evidence type="ECO:0000256" key="4">
    <source>
        <dbReference type="ARBA" id="ARBA00022630"/>
    </source>
</evidence>
<dbReference type="SUPFAM" id="SSF54665">
    <property type="entry name" value="CO dehydrogenase molybdoprotein N-domain-like"/>
    <property type="match status" value="1"/>
</dbReference>
<dbReference type="SMART" id="SM01008">
    <property type="entry name" value="Ald_Xan_dh_C"/>
    <property type="match status" value="1"/>
</dbReference>
<dbReference type="PROSITE" id="PS51085">
    <property type="entry name" value="2FE2S_FER_2"/>
    <property type="match status" value="1"/>
</dbReference>
<dbReference type="InterPro" id="IPR006058">
    <property type="entry name" value="2Fe2S_fd_BS"/>
</dbReference>
<keyword evidence="8" id="KW-0560">Oxidoreductase</keyword>
<dbReference type="Pfam" id="PF01315">
    <property type="entry name" value="Ald_Xan_dh_C"/>
    <property type="match status" value="1"/>
</dbReference>
<dbReference type="FunFam" id="3.30.390.50:FF:000003">
    <property type="entry name" value="Aldehyde oxidase1"/>
    <property type="match status" value="1"/>
</dbReference>
<comment type="cofactor">
    <cofactor evidence="12">
        <name>[2Fe-2S] cluster</name>
        <dbReference type="ChEBI" id="CHEBI:190135"/>
    </cofactor>
</comment>
<dbReference type="InterPro" id="IPR036856">
    <property type="entry name" value="Ald_Oxase/Xan_DH_a/b_sf"/>
</dbReference>
<evidence type="ECO:0000256" key="3">
    <source>
        <dbReference type="ARBA" id="ARBA00022505"/>
    </source>
</evidence>
<dbReference type="Pfam" id="PF00941">
    <property type="entry name" value="FAD_binding_5"/>
    <property type="match status" value="1"/>
</dbReference>
<feature type="binding site" evidence="15">
    <location>
        <position position="102"/>
    </location>
    <ligand>
        <name>[2Fe-2S] cluster</name>
        <dbReference type="ChEBI" id="CHEBI:190135"/>
        <label>1</label>
    </ligand>
</feature>
<evidence type="ECO:0000259" key="16">
    <source>
        <dbReference type="PROSITE" id="PS51085"/>
    </source>
</evidence>
<feature type="binding site" evidence="14">
    <location>
        <position position="373"/>
    </location>
    <ligand>
        <name>FAD</name>
        <dbReference type="ChEBI" id="CHEBI:57692"/>
    </ligand>
</feature>